<organism evidence="2 3">
    <name type="scientific">Cellulomonas alba</name>
    <dbReference type="NCBI Taxonomy" id="3053467"/>
    <lineage>
        <taxon>Bacteria</taxon>
        <taxon>Bacillati</taxon>
        <taxon>Actinomycetota</taxon>
        <taxon>Actinomycetes</taxon>
        <taxon>Micrococcales</taxon>
        <taxon>Cellulomonadaceae</taxon>
        <taxon>Cellulomonas</taxon>
    </lineage>
</organism>
<sequence length="165" mass="17878">MWRVAFALTGVLLAARTPVLRGYVDDLLADHPGVLDGLDDPHLRRLAVNIGLGLAVATSLALLLLYQSLARALERHVFTPSIGRPRIRVGLFFVISVAVTLPFQAACVVLSRVTLRTSPWYYVAVLVLAAGAPLLYRRHWRDVGAGRIAVLFAAATVFGLLATLI</sequence>
<feature type="transmembrane region" description="Helical" evidence="1">
    <location>
        <begin position="46"/>
        <end position="66"/>
    </location>
</feature>
<keyword evidence="3" id="KW-1185">Reference proteome</keyword>
<keyword evidence="1" id="KW-1133">Transmembrane helix</keyword>
<name>A0ABT7SGJ8_9CELL</name>
<protein>
    <submittedName>
        <fullName evidence="2">Uncharacterized protein</fullName>
    </submittedName>
</protein>
<feature type="transmembrane region" description="Helical" evidence="1">
    <location>
        <begin position="148"/>
        <end position="164"/>
    </location>
</feature>
<feature type="transmembrane region" description="Helical" evidence="1">
    <location>
        <begin position="87"/>
        <end position="113"/>
    </location>
</feature>
<feature type="transmembrane region" description="Helical" evidence="1">
    <location>
        <begin position="119"/>
        <end position="136"/>
    </location>
</feature>
<evidence type="ECO:0000313" key="2">
    <source>
        <dbReference type="EMBL" id="MDM7854672.1"/>
    </source>
</evidence>
<gene>
    <name evidence="2" type="ORF">QRT04_06995</name>
</gene>
<accession>A0ABT7SGJ8</accession>
<evidence type="ECO:0000256" key="1">
    <source>
        <dbReference type="SAM" id="Phobius"/>
    </source>
</evidence>
<reference evidence="2 3" key="1">
    <citation type="submission" date="2023-06" db="EMBL/GenBank/DDBJ databases">
        <title>Cellulomonas sp. MW4 Whole genome sequence.</title>
        <authorList>
            <person name="Park S."/>
        </authorList>
    </citation>
    <scope>NUCLEOTIDE SEQUENCE [LARGE SCALE GENOMIC DNA]</scope>
    <source>
        <strain evidence="2 3">MW4</strain>
    </source>
</reference>
<comment type="caution">
    <text evidence="2">The sequence shown here is derived from an EMBL/GenBank/DDBJ whole genome shotgun (WGS) entry which is preliminary data.</text>
</comment>
<proteinExistence type="predicted"/>
<dbReference type="Proteomes" id="UP001529338">
    <property type="component" value="Unassembled WGS sequence"/>
</dbReference>
<keyword evidence="1" id="KW-0812">Transmembrane</keyword>
<dbReference type="EMBL" id="JAUCGQ010000001">
    <property type="protein sequence ID" value="MDM7854672.1"/>
    <property type="molecule type" value="Genomic_DNA"/>
</dbReference>
<evidence type="ECO:0000313" key="3">
    <source>
        <dbReference type="Proteomes" id="UP001529338"/>
    </source>
</evidence>
<dbReference type="RefSeq" id="WP_289454445.1">
    <property type="nucleotide sequence ID" value="NZ_JAUCGQ010000001.1"/>
</dbReference>
<keyword evidence="1" id="KW-0472">Membrane</keyword>